<evidence type="ECO:0000313" key="1">
    <source>
        <dbReference type="EMBL" id="KAJ0113523.1"/>
    </source>
</evidence>
<evidence type="ECO:0000313" key="2">
    <source>
        <dbReference type="Proteomes" id="UP001164250"/>
    </source>
</evidence>
<accession>A0ACC1CD77</accession>
<gene>
    <name evidence="1" type="ORF">Patl1_02066</name>
</gene>
<dbReference type="Proteomes" id="UP001164250">
    <property type="component" value="Chromosome 1"/>
</dbReference>
<keyword evidence="2" id="KW-1185">Reference proteome</keyword>
<protein>
    <submittedName>
        <fullName evidence="1">Uncharacterized protein</fullName>
    </submittedName>
</protein>
<reference evidence="2" key="1">
    <citation type="journal article" date="2023" name="G3 (Bethesda)">
        <title>Genome assembly and association tests identify interacting loci associated with vigor, precocity, and sex in interspecific pistachio rootstocks.</title>
        <authorList>
            <person name="Palmer W."/>
            <person name="Jacygrad E."/>
            <person name="Sagayaradj S."/>
            <person name="Cavanaugh K."/>
            <person name="Han R."/>
            <person name="Bertier L."/>
            <person name="Beede B."/>
            <person name="Kafkas S."/>
            <person name="Golino D."/>
            <person name="Preece J."/>
            <person name="Michelmore R."/>
        </authorList>
    </citation>
    <scope>NUCLEOTIDE SEQUENCE [LARGE SCALE GENOMIC DNA]</scope>
</reference>
<sequence length="125" mass="14655">MPCYDLAISFPDFFLADIMTSMAKVFSDLERSVCRMVHRQVATIAWFEADSVCGSHSIAIPFVLVLPYLFRLFQCLRQYKDTREKTTLFNGKICWITFYIFISSFSVGPLSLWEVLWVFEYCNIF</sequence>
<dbReference type="EMBL" id="CM047897">
    <property type="protein sequence ID" value="KAJ0113523.1"/>
    <property type="molecule type" value="Genomic_DNA"/>
</dbReference>
<organism evidence="1 2">
    <name type="scientific">Pistacia atlantica</name>
    <dbReference type="NCBI Taxonomy" id="434234"/>
    <lineage>
        <taxon>Eukaryota</taxon>
        <taxon>Viridiplantae</taxon>
        <taxon>Streptophyta</taxon>
        <taxon>Embryophyta</taxon>
        <taxon>Tracheophyta</taxon>
        <taxon>Spermatophyta</taxon>
        <taxon>Magnoliopsida</taxon>
        <taxon>eudicotyledons</taxon>
        <taxon>Gunneridae</taxon>
        <taxon>Pentapetalae</taxon>
        <taxon>rosids</taxon>
        <taxon>malvids</taxon>
        <taxon>Sapindales</taxon>
        <taxon>Anacardiaceae</taxon>
        <taxon>Pistacia</taxon>
    </lineage>
</organism>
<proteinExistence type="predicted"/>
<name>A0ACC1CD77_9ROSI</name>
<comment type="caution">
    <text evidence="1">The sequence shown here is derived from an EMBL/GenBank/DDBJ whole genome shotgun (WGS) entry which is preliminary data.</text>
</comment>